<dbReference type="Gene3D" id="2.70.150.10">
    <property type="entry name" value="Calcium-transporting ATPase, cytoplasmic transduction domain A"/>
    <property type="match status" value="1"/>
</dbReference>
<keyword evidence="7" id="KW-1278">Translocase</keyword>
<evidence type="ECO:0000256" key="2">
    <source>
        <dbReference type="ARBA" id="ARBA00006024"/>
    </source>
</evidence>
<dbReference type="EMBL" id="UAUF01000010">
    <property type="protein sequence ID" value="SPZ05030.1"/>
    <property type="molecule type" value="Genomic_DNA"/>
</dbReference>
<dbReference type="InterPro" id="IPR036163">
    <property type="entry name" value="HMA_dom_sf"/>
</dbReference>
<dbReference type="InterPro" id="IPR023298">
    <property type="entry name" value="ATPase_P-typ_TM_dom_sf"/>
</dbReference>
<feature type="transmembrane region" description="Helical" evidence="12">
    <location>
        <begin position="536"/>
        <end position="555"/>
    </location>
</feature>
<dbReference type="GO" id="GO:0005886">
    <property type="term" value="C:plasma membrane"/>
    <property type="evidence" value="ECO:0007669"/>
    <property type="project" value="UniProtKB-SubCell"/>
</dbReference>
<dbReference type="SUPFAM" id="SSF81665">
    <property type="entry name" value="Calcium ATPase, transmembrane domain M"/>
    <property type="match status" value="1"/>
</dbReference>
<keyword evidence="14" id="KW-0378">Hydrolase</keyword>
<dbReference type="AlphaFoldDB" id="A0A2X2EEC1"/>
<evidence type="ECO:0000313" key="15">
    <source>
        <dbReference type="Proteomes" id="UP000250443"/>
    </source>
</evidence>
<dbReference type="GO" id="GO:0016463">
    <property type="term" value="F:P-type zinc transporter activity"/>
    <property type="evidence" value="ECO:0007669"/>
    <property type="project" value="UniProtKB-EC"/>
</dbReference>
<dbReference type="InterPro" id="IPR008250">
    <property type="entry name" value="ATPase_P-typ_transduc_dom_A_sf"/>
</dbReference>
<protein>
    <recommendedName>
        <fullName evidence="10">P-type Zn(2+) transporter</fullName>
        <ecNumber evidence="10">7.2.2.12</ecNumber>
    </recommendedName>
</protein>
<dbReference type="Gene3D" id="3.40.1110.10">
    <property type="entry name" value="Calcium-transporting ATPase, cytoplasmic domain N"/>
    <property type="match status" value="1"/>
</dbReference>
<feature type="domain" description="HMA" evidence="13">
    <location>
        <begin position="156"/>
        <end position="220"/>
    </location>
</feature>
<feature type="domain" description="HMA" evidence="13">
    <location>
        <begin position="226"/>
        <end position="290"/>
    </location>
</feature>
<keyword evidence="9 12" id="KW-0472">Membrane</keyword>
<feature type="transmembrane region" description="Helical" evidence="12">
    <location>
        <begin position="567"/>
        <end position="594"/>
    </location>
</feature>
<dbReference type="Pfam" id="PF00702">
    <property type="entry name" value="Hydrolase"/>
    <property type="match status" value="1"/>
</dbReference>
<comment type="subcellular location">
    <subcellularLocation>
        <location evidence="12">Cell membrane</location>
    </subcellularLocation>
    <subcellularLocation>
        <location evidence="1">Membrane</location>
        <topology evidence="1">Multi-pass membrane protein</topology>
    </subcellularLocation>
</comment>
<evidence type="ECO:0000259" key="13">
    <source>
        <dbReference type="PROSITE" id="PS50846"/>
    </source>
</evidence>
<dbReference type="GO" id="GO:0015086">
    <property type="term" value="F:cadmium ion transmembrane transporter activity"/>
    <property type="evidence" value="ECO:0007669"/>
    <property type="project" value="TreeGrafter"/>
</dbReference>
<evidence type="ECO:0000313" key="14">
    <source>
        <dbReference type="EMBL" id="SPZ05030.1"/>
    </source>
</evidence>
<dbReference type="InterPro" id="IPR023214">
    <property type="entry name" value="HAD_sf"/>
</dbReference>
<dbReference type="PANTHER" id="PTHR48085">
    <property type="entry name" value="CADMIUM/ZINC-TRANSPORTING ATPASE HMA2-RELATED"/>
    <property type="match status" value="1"/>
</dbReference>
<proteinExistence type="inferred from homology"/>
<dbReference type="SUPFAM" id="SSF56784">
    <property type="entry name" value="HAD-like"/>
    <property type="match status" value="1"/>
</dbReference>
<evidence type="ECO:0000256" key="5">
    <source>
        <dbReference type="ARBA" id="ARBA00022741"/>
    </source>
</evidence>
<accession>A0A2X2EEC1</accession>
<dbReference type="NCBIfam" id="TIGR01494">
    <property type="entry name" value="ATPase_P-type"/>
    <property type="match status" value="2"/>
</dbReference>
<evidence type="ECO:0000256" key="11">
    <source>
        <dbReference type="ARBA" id="ARBA00047308"/>
    </source>
</evidence>
<sequence>MSNCCGHEPAPKKAQDSCCNSTATSPECGLKSAVFNPVKLTKPQVRQIALKIEAMDCLTEERLIRQKLKALNGISSLDFDLSNRTLLVGHTLSSETPIIEAIKSLHMQAEPLERSKHPTSCCAPKPNPVAAVSCCGGSTIKTAHTHTTPSASQGGQLSIFKIEQMDCPTEEGLIRNKLEGMAGVQSLEFNLLKRTLGVRHLLPSEEPIKKAILSLGMKAEPVNDTTRTRIRIMQMDCPTEEKLIRDKLSRMEGILGLDFNLIQRVLTVHHDPEVLTPMLDNIRGLGFTPELEADTAQQTASLPAAKKWWPLALGGMSALGAELLHFTQAAPEWLVAALALVAVLGSGLSTYKKGWIALRNRNLNINALMSIAVTGAILIGQWPEAAMVMVLFAIAELIEAKSIDRARNAIEGLMQLTPDQATVLQADGHWVEKAVNNVRVGDRIRVKPGERVGLDGIIEQGSSSVNQAPITGESLPVEKAPGDMLFAGTINQEGALEFRVTAPASQSTLARIIHAVEEAQGNKAPTQRFVDQFSRIYTPGVFLFALAVAVLPPLVMGGEWFTWIYRALVLLVVACPCALVISTPVTIVSGLAAAARKGILIKGGLYLETGSKLTHLAFDKTGTLTHGRPEQTDYFPVEMQGSPDVYASVAASLANRSDHPVSKAIANASLRKGISIQEVDHFEALAGRGIRGQIGRHIYLLGNYRLAEERKLVSDWLKSKVQELERQGKTVVMLMDESRVFALFAVADTVKPSSREAISALQTLGIKSLALTGDNPYTAQAIASQVGIDQVRGNQLPDDKLSAVKELQQKGYIVGMVGDGINDAPALAQADIGLAMGAAGTDTAIETADVALMDDDLRKAADFIRLSRQAATVLKQNIGLAIGIKAIFLIFTLTGHATMWMAVFADMGVSLLVVFNGLRLLRQ</sequence>
<keyword evidence="8 12" id="KW-1133">Transmembrane helix</keyword>
<dbReference type="PROSITE" id="PS00154">
    <property type="entry name" value="ATPASE_E1_E2"/>
    <property type="match status" value="1"/>
</dbReference>
<keyword evidence="3 12" id="KW-0812">Transmembrane</keyword>
<gene>
    <name evidence="14" type="primary">cadA-2_1</name>
    <name evidence="14" type="ORF">NCTC11842_01550</name>
</gene>
<evidence type="ECO:0000256" key="6">
    <source>
        <dbReference type="ARBA" id="ARBA00022840"/>
    </source>
</evidence>
<dbReference type="InterPro" id="IPR027256">
    <property type="entry name" value="P-typ_ATPase_IB"/>
</dbReference>
<dbReference type="SUPFAM" id="SSF55008">
    <property type="entry name" value="HMA, heavy metal-associated domain"/>
    <property type="match status" value="3"/>
</dbReference>
<evidence type="ECO:0000256" key="9">
    <source>
        <dbReference type="ARBA" id="ARBA00023136"/>
    </source>
</evidence>
<dbReference type="FunFam" id="2.70.150.10:FF:000002">
    <property type="entry name" value="Copper-transporting ATPase 1, putative"/>
    <property type="match status" value="1"/>
</dbReference>
<dbReference type="PRINTS" id="PR00119">
    <property type="entry name" value="CATATPASE"/>
</dbReference>
<dbReference type="InterPro" id="IPR051014">
    <property type="entry name" value="Cation_Transport_ATPase_IB"/>
</dbReference>
<dbReference type="InterPro" id="IPR006121">
    <property type="entry name" value="HMA_dom"/>
</dbReference>
<dbReference type="SUPFAM" id="SSF81653">
    <property type="entry name" value="Calcium ATPase, transduction domain A"/>
    <property type="match status" value="1"/>
</dbReference>
<feature type="transmembrane region" description="Helical" evidence="12">
    <location>
        <begin position="873"/>
        <end position="893"/>
    </location>
</feature>
<dbReference type="InterPro" id="IPR023299">
    <property type="entry name" value="ATPase_P-typ_cyto_dom_N"/>
</dbReference>
<dbReference type="InterPro" id="IPR036412">
    <property type="entry name" value="HAD-like_sf"/>
</dbReference>
<evidence type="ECO:0000256" key="7">
    <source>
        <dbReference type="ARBA" id="ARBA00022967"/>
    </source>
</evidence>
<dbReference type="InterPro" id="IPR018303">
    <property type="entry name" value="ATPase_P-typ_P_site"/>
</dbReference>
<dbReference type="NCBIfam" id="TIGR01525">
    <property type="entry name" value="ATPase-IB_hvy"/>
    <property type="match status" value="1"/>
</dbReference>
<evidence type="ECO:0000256" key="1">
    <source>
        <dbReference type="ARBA" id="ARBA00004141"/>
    </source>
</evidence>
<dbReference type="SFLD" id="SFLDF00027">
    <property type="entry name" value="p-type_atpase"/>
    <property type="match status" value="1"/>
</dbReference>
<dbReference type="CDD" id="cd07545">
    <property type="entry name" value="P-type_ATPase_Cd-like"/>
    <property type="match status" value="1"/>
</dbReference>
<dbReference type="SFLD" id="SFLDS00003">
    <property type="entry name" value="Haloacid_Dehalogenase"/>
    <property type="match status" value="1"/>
</dbReference>
<evidence type="ECO:0000256" key="12">
    <source>
        <dbReference type="RuleBase" id="RU362081"/>
    </source>
</evidence>
<dbReference type="PROSITE" id="PS50846">
    <property type="entry name" value="HMA_2"/>
    <property type="match status" value="3"/>
</dbReference>
<evidence type="ECO:0000256" key="3">
    <source>
        <dbReference type="ARBA" id="ARBA00022692"/>
    </source>
</evidence>
<dbReference type="GO" id="GO:0016887">
    <property type="term" value="F:ATP hydrolysis activity"/>
    <property type="evidence" value="ECO:0007669"/>
    <property type="project" value="InterPro"/>
</dbReference>
<dbReference type="GO" id="GO:0005524">
    <property type="term" value="F:ATP binding"/>
    <property type="evidence" value="ECO:0007669"/>
    <property type="project" value="UniProtKB-UniRule"/>
</dbReference>
<evidence type="ECO:0000256" key="4">
    <source>
        <dbReference type="ARBA" id="ARBA00022723"/>
    </source>
</evidence>
<evidence type="ECO:0000256" key="8">
    <source>
        <dbReference type="ARBA" id="ARBA00022989"/>
    </source>
</evidence>
<dbReference type="Gene3D" id="3.30.70.100">
    <property type="match status" value="3"/>
</dbReference>
<dbReference type="Pfam" id="PF00403">
    <property type="entry name" value="HMA"/>
    <property type="match status" value="2"/>
</dbReference>
<dbReference type="Pfam" id="PF00122">
    <property type="entry name" value="E1-E2_ATPase"/>
    <property type="match status" value="1"/>
</dbReference>
<comment type="similarity">
    <text evidence="2 12">Belongs to the cation transport ATPase (P-type) (TC 3.A.3) family. Type IB subfamily.</text>
</comment>
<keyword evidence="5 12" id="KW-0547">Nucleotide-binding</keyword>
<evidence type="ECO:0000256" key="10">
    <source>
        <dbReference type="ARBA" id="ARBA00039097"/>
    </source>
</evidence>
<feature type="domain" description="HMA" evidence="13">
    <location>
        <begin position="46"/>
        <end position="110"/>
    </location>
</feature>
<dbReference type="PANTHER" id="PTHR48085:SF5">
    <property type="entry name" value="CADMIUM_ZINC-TRANSPORTING ATPASE HMA4-RELATED"/>
    <property type="match status" value="1"/>
</dbReference>
<feature type="transmembrane region" description="Helical" evidence="12">
    <location>
        <begin position="899"/>
        <end position="921"/>
    </location>
</feature>
<dbReference type="EC" id="7.2.2.12" evidence="10"/>
<keyword evidence="4 12" id="KW-0479">Metal-binding</keyword>
<feature type="transmembrane region" description="Helical" evidence="12">
    <location>
        <begin position="333"/>
        <end position="351"/>
    </location>
</feature>
<dbReference type="SFLD" id="SFLDG00002">
    <property type="entry name" value="C1.7:_P-type_atpase_like"/>
    <property type="match status" value="1"/>
</dbReference>
<dbReference type="CDD" id="cd00371">
    <property type="entry name" value="HMA"/>
    <property type="match status" value="2"/>
</dbReference>
<dbReference type="NCBIfam" id="TIGR01511">
    <property type="entry name" value="ATPase-IB1_Cu"/>
    <property type="match status" value="1"/>
</dbReference>
<dbReference type="InterPro" id="IPR001757">
    <property type="entry name" value="P_typ_ATPase"/>
</dbReference>
<keyword evidence="12" id="KW-1003">Cell membrane</keyword>
<dbReference type="InterPro" id="IPR059000">
    <property type="entry name" value="ATPase_P-type_domA"/>
</dbReference>
<dbReference type="PRINTS" id="PR00941">
    <property type="entry name" value="CDATPASE"/>
</dbReference>
<dbReference type="GO" id="GO:0046872">
    <property type="term" value="F:metal ion binding"/>
    <property type="evidence" value="ECO:0007669"/>
    <property type="project" value="UniProtKB-KW"/>
</dbReference>
<name>A0A2X2EEC1_PSELU</name>
<keyword evidence="6 12" id="KW-0067">ATP-binding</keyword>
<organism evidence="14 15">
    <name type="scientific">Pseudomonas luteola</name>
    <dbReference type="NCBI Taxonomy" id="47886"/>
    <lineage>
        <taxon>Bacteria</taxon>
        <taxon>Pseudomonadati</taxon>
        <taxon>Pseudomonadota</taxon>
        <taxon>Gammaproteobacteria</taxon>
        <taxon>Pseudomonadales</taxon>
        <taxon>Pseudomonadaceae</taxon>
        <taxon>Pseudomonas</taxon>
    </lineage>
</organism>
<dbReference type="Proteomes" id="UP000250443">
    <property type="component" value="Unassembled WGS sequence"/>
</dbReference>
<reference evidence="14 15" key="1">
    <citation type="submission" date="2018-06" db="EMBL/GenBank/DDBJ databases">
        <authorList>
            <consortium name="Pathogen Informatics"/>
            <person name="Doyle S."/>
        </authorList>
    </citation>
    <scope>NUCLEOTIDE SEQUENCE [LARGE SCALE GENOMIC DNA]</scope>
    <source>
        <strain evidence="14 15">NCTC11842</strain>
    </source>
</reference>
<comment type="catalytic activity">
    <reaction evidence="11">
        <text>Zn(2+)(in) + ATP + H2O = Zn(2+)(out) + ADP + phosphate + H(+)</text>
        <dbReference type="Rhea" id="RHEA:20621"/>
        <dbReference type="ChEBI" id="CHEBI:15377"/>
        <dbReference type="ChEBI" id="CHEBI:15378"/>
        <dbReference type="ChEBI" id="CHEBI:29105"/>
        <dbReference type="ChEBI" id="CHEBI:30616"/>
        <dbReference type="ChEBI" id="CHEBI:43474"/>
        <dbReference type="ChEBI" id="CHEBI:456216"/>
        <dbReference type="EC" id="7.2.2.12"/>
    </reaction>
</comment>
<dbReference type="Gene3D" id="3.40.50.1000">
    <property type="entry name" value="HAD superfamily/HAD-like"/>
    <property type="match status" value="1"/>
</dbReference>
<dbReference type="InterPro" id="IPR044492">
    <property type="entry name" value="P_typ_ATPase_HD_dom"/>
</dbReference>